<dbReference type="Proteomes" id="UP001529421">
    <property type="component" value="Unassembled WGS sequence"/>
</dbReference>
<dbReference type="EMBL" id="JAUDDZ010000001">
    <property type="protein sequence ID" value="MDM8273901.1"/>
    <property type="molecule type" value="Genomic_DNA"/>
</dbReference>
<sequence length="412" mass="44321">METHGVARGECVPCDIRALYVHVPFCASKCYYCDFDSRACRDRAVFEAYVRAVEAQIEAASGAHALDCCQTAYIGGGTPSVLGGLLAELVAAVRRGAPHVAEFTCEANPESFSSGLAESIRDAGATRVSFGVQSFDDAELRALGRLHSAEAARDAVRIAHEAGLEVSIDLMCGIPLQTEASWSRSLDEAAALGVRHVSVYPLTIEEGTAFSRKVAAGAIDLPDEDFEGWCMQRARERLVAEGLLPYEVASYAADGHACRHNISYWTGVGYLGLGRSAAGMMTGADYLRLRSLFGRVVTADGDELAGGCVSARDRVRLVQRDDEGRLFEAEVLTEREAVAEDLMLGMRMTAGVGSRLVDRACAVLGRGRVEGAVELACGQGLATWAEGRLVPTRRGWLLGNELFELFWDLAEE</sequence>
<dbReference type="SUPFAM" id="SSF102114">
    <property type="entry name" value="Radical SAM enzymes"/>
    <property type="match status" value="1"/>
</dbReference>
<evidence type="ECO:0000256" key="7">
    <source>
        <dbReference type="ARBA" id="ARBA00023014"/>
    </source>
</evidence>
<protein>
    <recommendedName>
        <fullName evidence="2 9">Heme chaperone HemW</fullName>
    </recommendedName>
</protein>
<dbReference type="CDD" id="cd01335">
    <property type="entry name" value="Radical_SAM"/>
    <property type="match status" value="1"/>
</dbReference>
<evidence type="ECO:0000256" key="5">
    <source>
        <dbReference type="ARBA" id="ARBA00022723"/>
    </source>
</evidence>
<feature type="domain" description="Radical SAM core" evidence="10">
    <location>
        <begin position="11"/>
        <end position="241"/>
    </location>
</feature>
<keyword evidence="3 9" id="KW-0349">Heme</keyword>
<proteinExistence type="inferred from homology"/>
<reference evidence="12" key="1">
    <citation type="submission" date="2023-06" db="EMBL/GenBank/DDBJ databases">
        <title>Identification and characterization of horizontal gene transfer across gut microbiota members of farm animals based on homology search.</title>
        <authorList>
            <person name="Zeman M."/>
            <person name="Kubasova T."/>
            <person name="Jahodarova E."/>
            <person name="Nykrynova M."/>
            <person name="Rychlik I."/>
        </authorList>
    </citation>
    <scope>NUCLEOTIDE SEQUENCE [LARGE SCALE GENOMIC DNA]</scope>
    <source>
        <strain evidence="12">154_Feed</strain>
    </source>
</reference>
<accession>A0ABT7V5X1</accession>
<dbReference type="InterPro" id="IPR034505">
    <property type="entry name" value="Coproporphyrinogen-III_oxidase"/>
</dbReference>
<comment type="function">
    <text evidence="9">Probably acts as a heme chaperone, transferring heme to an unknown acceptor. Binds one molecule of heme per monomer, possibly covalently. Binds 1 [4Fe-4S] cluster. The cluster is coordinated with 3 cysteines and an exchangeable S-adenosyl-L-methionine.</text>
</comment>
<dbReference type="InterPro" id="IPR006638">
    <property type="entry name" value="Elp3/MiaA/NifB-like_rSAM"/>
</dbReference>
<keyword evidence="8 9" id="KW-0143">Chaperone</keyword>
<dbReference type="PANTHER" id="PTHR13932:SF5">
    <property type="entry name" value="RADICAL S-ADENOSYL METHIONINE DOMAIN-CONTAINING PROTEIN 1, MITOCHONDRIAL"/>
    <property type="match status" value="1"/>
</dbReference>
<evidence type="ECO:0000256" key="3">
    <source>
        <dbReference type="ARBA" id="ARBA00022617"/>
    </source>
</evidence>
<dbReference type="SFLD" id="SFLDG01082">
    <property type="entry name" value="B12-binding_domain_containing"/>
    <property type="match status" value="1"/>
</dbReference>
<dbReference type="InterPro" id="IPR004559">
    <property type="entry name" value="HemW-like"/>
</dbReference>
<keyword evidence="9" id="KW-0963">Cytoplasm</keyword>
<evidence type="ECO:0000259" key="10">
    <source>
        <dbReference type="PROSITE" id="PS51918"/>
    </source>
</evidence>
<dbReference type="InterPro" id="IPR013785">
    <property type="entry name" value="Aldolase_TIM"/>
</dbReference>
<keyword evidence="9" id="KW-0004">4Fe-4S</keyword>
<dbReference type="Gene3D" id="3.20.20.70">
    <property type="entry name" value="Aldolase class I"/>
    <property type="match status" value="1"/>
</dbReference>
<keyword evidence="7 9" id="KW-0411">Iron-sulfur</keyword>
<evidence type="ECO:0000256" key="6">
    <source>
        <dbReference type="ARBA" id="ARBA00023004"/>
    </source>
</evidence>
<name>A0ABT7V5X1_9ACTN</name>
<evidence type="ECO:0000256" key="8">
    <source>
        <dbReference type="ARBA" id="ARBA00023186"/>
    </source>
</evidence>
<keyword evidence="5 9" id="KW-0479">Metal-binding</keyword>
<evidence type="ECO:0000313" key="12">
    <source>
        <dbReference type="Proteomes" id="UP001529421"/>
    </source>
</evidence>
<dbReference type="RefSeq" id="WP_289544036.1">
    <property type="nucleotide sequence ID" value="NZ_JAUDDZ010000001.1"/>
</dbReference>
<evidence type="ECO:0000313" key="11">
    <source>
        <dbReference type="EMBL" id="MDM8273901.1"/>
    </source>
</evidence>
<keyword evidence="12" id="KW-1185">Reference proteome</keyword>
<comment type="similarity">
    <text evidence="1">Belongs to the anaerobic coproporphyrinogen-III oxidase family. HemW subfamily.</text>
</comment>
<gene>
    <name evidence="11" type="primary">hemW</name>
    <name evidence="11" type="ORF">QUW28_00065</name>
</gene>
<evidence type="ECO:0000256" key="2">
    <source>
        <dbReference type="ARBA" id="ARBA00017228"/>
    </source>
</evidence>
<dbReference type="PANTHER" id="PTHR13932">
    <property type="entry name" value="COPROPORPHYRINIGEN III OXIDASE"/>
    <property type="match status" value="1"/>
</dbReference>
<dbReference type="SFLD" id="SFLDS00029">
    <property type="entry name" value="Radical_SAM"/>
    <property type="match status" value="1"/>
</dbReference>
<dbReference type="SFLD" id="SFLDG01065">
    <property type="entry name" value="anaerobic_coproporphyrinogen-I"/>
    <property type="match status" value="1"/>
</dbReference>
<evidence type="ECO:0000256" key="1">
    <source>
        <dbReference type="ARBA" id="ARBA00006100"/>
    </source>
</evidence>
<organism evidence="11 12">
    <name type="scientific">Enorma phocaeensis</name>
    <dbReference type="NCBI Taxonomy" id="1871019"/>
    <lineage>
        <taxon>Bacteria</taxon>
        <taxon>Bacillati</taxon>
        <taxon>Actinomycetota</taxon>
        <taxon>Coriobacteriia</taxon>
        <taxon>Coriobacteriales</taxon>
        <taxon>Coriobacteriaceae</taxon>
        <taxon>Enorma</taxon>
    </lineage>
</organism>
<comment type="subcellular location">
    <subcellularLocation>
        <location evidence="9">Cytoplasm</location>
    </subcellularLocation>
</comment>
<evidence type="ECO:0000256" key="9">
    <source>
        <dbReference type="RuleBase" id="RU364116"/>
    </source>
</evidence>
<dbReference type="PROSITE" id="PS51918">
    <property type="entry name" value="RADICAL_SAM"/>
    <property type="match status" value="1"/>
</dbReference>
<dbReference type="InterPro" id="IPR058240">
    <property type="entry name" value="rSAM_sf"/>
</dbReference>
<keyword evidence="6 9" id="KW-0408">Iron</keyword>
<evidence type="ECO:0000256" key="4">
    <source>
        <dbReference type="ARBA" id="ARBA00022691"/>
    </source>
</evidence>
<dbReference type="Pfam" id="PF04055">
    <property type="entry name" value="Radical_SAM"/>
    <property type="match status" value="1"/>
</dbReference>
<dbReference type="NCBIfam" id="TIGR00539">
    <property type="entry name" value="hemN_rel"/>
    <property type="match status" value="1"/>
</dbReference>
<keyword evidence="4 9" id="KW-0949">S-adenosyl-L-methionine</keyword>
<dbReference type="InterPro" id="IPR007197">
    <property type="entry name" value="rSAM"/>
</dbReference>
<comment type="caution">
    <text evidence="11">The sequence shown here is derived from an EMBL/GenBank/DDBJ whole genome shotgun (WGS) entry which is preliminary data.</text>
</comment>
<dbReference type="SFLD" id="SFLDF00562">
    <property type="entry name" value="HemN-like__clustered_with_heat"/>
    <property type="match status" value="1"/>
</dbReference>
<dbReference type="SMART" id="SM00729">
    <property type="entry name" value="Elp3"/>
    <property type="match status" value="1"/>
</dbReference>